<gene>
    <name evidence="6" type="ORF">G3T36_16205</name>
</gene>
<dbReference type="Proteomes" id="UP000474967">
    <property type="component" value="Unassembled WGS sequence"/>
</dbReference>
<dbReference type="PROSITE" id="PS50853">
    <property type="entry name" value="FN3"/>
    <property type="match status" value="1"/>
</dbReference>
<dbReference type="Gene3D" id="2.60.40.10">
    <property type="entry name" value="Immunoglobulins"/>
    <property type="match status" value="2"/>
</dbReference>
<name>A0A6L9Y166_9MICO</name>
<feature type="domain" description="Fibronectin type-III" evidence="5">
    <location>
        <begin position="1473"/>
        <end position="1572"/>
    </location>
</feature>
<dbReference type="Pfam" id="PF17963">
    <property type="entry name" value="Big_9"/>
    <property type="match status" value="6"/>
</dbReference>
<evidence type="ECO:0000256" key="1">
    <source>
        <dbReference type="ARBA" id="ARBA00023295"/>
    </source>
</evidence>
<dbReference type="SMART" id="SM00060">
    <property type="entry name" value="FN3"/>
    <property type="match status" value="3"/>
</dbReference>
<dbReference type="GO" id="GO:0000272">
    <property type="term" value="P:polysaccharide catabolic process"/>
    <property type="evidence" value="ECO:0007669"/>
    <property type="project" value="UniProtKB-KW"/>
</dbReference>
<protein>
    <submittedName>
        <fullName evidence="6">Tandem-95 repeat protein</fullName>
    </submittedName>
</protein>
<keyword evidence="4" id="KW-0472">Membrane</keyword>
<feature type="transmembrane region" description="Helical" evidence="4">
    <location>
        <begin position="12"/>
        <end position="32"/>
    </location>
</feature>
<dbReference type="InterPro" id="IPR036116">
    <property type="entry name" value="FN3_sf"/>
</dbReference>
<comment type="caution">
    <text evidence="6">The sequence shown here is derived from an EMBL/GenBank/DDBJ whole genome shotgun (WGS) entry which is preliminary data.</text>
</comment>
<keyword evidence="4" id="KW-0812">Transmembrane</keyword>
<evidence type="ECO:0000256" key="4">
    <source>
        <dbReference type="SAM" id="Phobius"/>
    </source>
</evidence>
<evidence type="ECO:0000313" key="7">
    <source>
        <dbReference type="Proteomes" id="UP000474967"/>
    </source>
</evidence>
<dbReference type="InterPro" id="IPR003961">
    <property type="entry name" value="FN3_dom"/>
</dbReference>
<dbReference type="EMBL" id="JAAGWY010000004">
    <property type="protein sequence ID" value="NEN07403.1"/>
    <property type="molecule type" value="Genomic_DNA"/>
</dbReference>
<keyword evidence="1" id="KW-0326">Glycosidase</keyword>
<dbReference type="SUPFAM" id="SSF49265">
    <property type="entry name" value="Fibronectin type III"/>
    <property type="match status" value="2"/>
</dbReference>
<dbReference type="GO" id="GO:0016798">
    <property type="term" value="F:hydrolase activity, acting on glycosyl bonds"/>
    <property type="evidence" value="ECO:0007669"/>
    <property type="project" value="UniProtKB-KW"/>
</dbReference>
<sequence length="1973" mass="204443">MIGSWLAAHKSLVATATSGTAIVALVTTMAVVSSGYSAQRMNLGDAAVWVASGAKKSIGRANTEIDSLNTVVPATGSTLDVVQDGTNVLLVDSESNTVAVVDPATSEAGKSMPLPPRRPSVHLAGNRVAITSQTTGQVWLTTVGDLSNFNSGAAPTLDLGGAATTTMDASGVLYAFLPDTGVVHRIDTSGTDTVSTTERVPQAAQGVDDTITTVAGRWALLDPDRRVLYLHGRTVDLAPILGTSTDPVLQQPSTTGDSVAIATSTGLIRVPLDGSPPVLRVSGRSGLPAPPITVGGCTYAAWTGGSSWSACSDSAAGSTRALPQLPPGASLAFRANGPRVVLNDAKSGVAWAVQNGNAVIDNWDQLVQKKNNQEQVDQSKQDRPPQYAKAQQPPVAINDSFGARPGRVTPLPVLLNDYDPNGDVLVIDSFTGIPAQQGTVELVNSDQQLQITLPENATGRISFQYTISDGHGGSASATVTVTVRLPDENSPPVCTRTAKAVVQSGGRVTSQVLGNCYDPDGDAFFLASATVPAPDAVTFTPQGSVAYSDKGRGGTLKDVSLVVSDSRADGTGTLSVTVRSPGSVPIIADPFAVLAYQGQEVTISPLLHVRGGTGTVRLSNVPAKADSTITPDFQGGTFRFTSDQVGTHNLEYAVTDGVLTATGSIRIDVKAPPGAKTQPVAVPHTAFIREQTTQSVDVLATDFDPSGGVLLITAVTPPPAATGVRVEILGQRTLRVTLNRPLDVPVNFHYRISNGLAETEGTVTVVMLPPLTIHQPPIANPDTVSVRVGDVADIPVLANDVQPDGDKLTLDPTLASPLPAGAGLLFASGNQLRYLAPSKPGNFTAVYRVTGEDGQWATAEVSISVRERDAATNNPPVPKTATARVLSGDTVRITIPLSGIDPDGDSVQLIGQETNPQKGAVIASGPDWMDYQAGEYSAGTDTFTYAVVDALGARATGVIRVGIAPRIDGARNPVAVEDDVTVRPGKTLSIQVLANDSDPDGSPLSITKVTSLDGKATAKIVGSIVTVKAPKTEGVTSFFYTIQNERGGTSENFIRVTVSKDAPLARPVASDTVLGLSDILGKRTVSVNVLANVFFADGPVGSLKLSVVPGYGNNAEVTSGKRIRIAITAKSQIIPFRVAHPDDDKIAAYAFVRVPGYDDALPQLKRGAPKLSVPSEKQLTIHLNDYIVAVGNRKVRLTDAATVRATHANGDDLVVNNDTLQFTSEARYFGTASISFQVTDGSSDNDPNANVATIVLPITVTPRQNQPPVFTGALIDFEPGQSKTINLAKLTSYPYAKDQNELVYTVQEPKPAGVNLSLDGQKLTIAVDANTPKGAHPSISVGVKDAINAGQAGRIDLNVVPSTRPLASPAADRVIAPRGKTTTVDVLANDNATNPFPDKPLKVIGVRGLTSSNLPAGVTIAPSADKSTLSVTVSPTAAPVDTTLQYEVSDATGDPARYAWGTVTVSVQDRPAPVSNVQVTTFADRALTLSWIPGAYNNSPILGYDLTVTRADNGQVFGVTTCVSTTCTVPTPGNGPDNAVHITVAARNALGLSDPVPYTDAVWSDLVPTAPANVSTTPLDHGLRFTWTKPADASGASPITSYLLTLGSVTASLSVSGKDGVGTAYSLNLTDAGVSNGASVPISIASRNDFYAGRTTWNQTTGSGVPAGAPIATGAVPVASPSRSDGRSATFSWGGAFADNGRAIQSYFAGVYEGNNAPSCTVTGVENGQPVLTVDNLGPRFKQVDGSSVDFSGLSPNHTYSFIVYAYNGQGCTAAPVVQAVPRLAPGTPTDAQTSPPTDDGTGLFDFTLTGVTYRAGGGTNGSVVNYVLTGNGVNESGQLGLGGGVLAPAGTRHYGVSLTLHVQVCDLYPGSDPICSGTFQEPLGTPVSTQLSGARYDPVARTFSWTGWPTGAYDYVRFSCDGGATRTDMPAVGQTPTCTVTPIETNPTLIVYVGVPGVSTPYEHSWRSADLG</sequence>
<dbReference type="SUPFAM" id="SSF63825">
    <property type="entry name" value="YWTD domain"/>
    <property type="match status" value="1"/>
</dbReference>
<keyword evidence="4" id="KW-1133">Transmembrane helix</keyword>
<evidence type="ECO:0000259" key="5">
    <source>
        <dbReference type="PROSITE" id="PS50853"/>
    </source>
</evidence>
<keyword evidence="1" id="KW-0378">Hydrolase</keyword>
<dbReference type="InterPro" id="IPR013783">
    <property type="entry name" value="Ig-like_fold"/>
</dbReference>
<dbReference type="Gene3D" id="2.60.40.2810">
    <property type="match status" value="2"/>
</dbReference>
<evidence type="ECO:0000313" key="6">
    <source>
        <dbReference type="EMBL" id="NEN07403.1"/>
    </source>
</evidence>
<organism evidence="6 7">
    <name type="scientific">Leifsonia tongyongensis</name>
    <dbReference type="NCBI Taxonomy" id="1268043"/>
    <lineage>
        <taxon>Bacteria</taxon>
        <taxon>Bacillati</taxon>
        <taxon>Actinomycetota</taxon>
        <taxon>Actinomycetes</taxon>
        <taxon>Micrococcales</taxon>
        <taxon>Microbacteriaceae</taxon>
        <taxon>Leifsonia</taxon>
    </lineage>
</organism>
<feature type="region of interest" description="Disordered" evidence="3">
    <location>
        <begin position="371"/>
        <end position="403"/>
    </location>
</feature>
<dbReference type="CDD" id="cd00063">
    <property type="entry name" value="FN3"/>
    <property type="match status" value="1"/>
</dbReference>
<keyword evidence="2" id="KW-0624">Polysaccharide degradation</keyword>
<proteinExistence type="predicted"/>
<evidence type="ECO:0000256" key="3">
    <source>
        <dbReference type="SAM" id="MobiDB-lite"/>
    </source>
</evidence>
<dbReference type="NCBIfam" id="NF012211">
    <property type="entry name" value="tand_rpt_95"/>
    <property type="match status" value="2"/>
</dbReference>
<keyword evidence="7" id="KW-1185">Reference proteome</keyword>
<accession>A0A6L9Y166</accession>
<evidence type="ECO:0000256" key="2">
    <source>
        <dbReference type="ARBA" id="ARBA00023326"/>
    </source>
</evidence>
<reference evidence="6 7" key="1">
    <citation type="journal article" date="2014" name="J. Microbiol.">
        <title>Diaminobutyricibacter tongyongensis gen. nov., sp. nov. and Homoserinibacter gongjuensis gen. nov., sp. nov. belong to the family Microbacteriaceae.</title>
        <authorList>
            <person name="Kim S.J."/>
            <person name="Ahn J.H."/>
            <person name="Weon H.Y."/>
            <person name="Hamada M."/>
            <person name="Suzuki K."/>
            <person name="Kwon S.W."/>
        </authorList>
    </citation>
    <scope>NUCLEOTIDE SEQUENCE [LARGE SCALE GENOMIC DNA]</scope>
    <source>
        <strain evidence="6 7">NBRC 108724</strain>
    </source>
</reference>
<keyword evidence="2" id="KW-0119">Carbohydrate metabolism</keyword>